<evidence type="ECO:0000313" key="9">
    <source>
        <dbReference type="Proteomes" id="UP000008783"/>
    </source>
</evidence>
<proteinExistence type="predicted"/>
<comment type="subcellular location">
    <subcellularLocation>
        <location evidence="1">Membrane</location>
        <topology evidence="1">Multi-pass membrane protein</topology>
    </subcellularLocation>
</comment>
<protein>
    <recommendedName>
        <fullName evidence="10">DUF300-domain-containing protein</fullName>
    </recommendedName>
</protein>
<dbReference type="InParanoid" id="E3L6B1"/>
<accession>E3L6B1</accession>
<evidence type="ECO:0008006" key="10">
    <source>
        <dbReference type="Google" id="ProtNLM"/>
    </source>
</evidence>
<dbReference type="GO" id="GO:0016020">
    <property type="term" value="C:membrane"/>
    <property type="evidence" value="ECO:0000318"/>
    <property type="project" value="GO_Central"/>
</dbReference>
<reference evidence="9" key="2">
    <citation type="journal article" date="2011" name="Proc. Natl. Acad. Sci. U.S.A.">
        <title>Obligate biotrophy features unraveled by the genomic analysis of rust fungi.</title>
        <authorList>
            <person name="Duplessis S."/>
            <person name="Cuomo C.A."/>
            <person name="Lin Y.-C."/>
            <person name="Aerts A."/>
            <person name="Tisserant E."/>
            <person name="Veneault-Fourrey C."/>
            <person name="Joly D.L."/>
            <person name="Hacquard S."/>
            <person name="Amselem J."/>
            <person name="Cantarel B.L."/>
            <person name="Chiu R."/>
            <person name="Coutinho P.M."/>
            <person name="Feau N."/>
            <person name="Field M."/>
            <person name="Frey P."/>
            <person name="Gelhaye E."/>
            <person name="Goldberg J."/>
            <person name="Grabherr M.G."/>
            <person name="Kodira C.D."/>
            <person name="Kohler A."/>
            <person name="Kuees U."/>
            <person name="Lindquist E.A."/>
            <person name="Lucas S.M."/>
            <person name="Mago R."/>
            <person name="Mauceli E."/>
            <person name="Morin E."/>
            <person name="Murat C."/>
            <person name="Pangilinan J.L."/>
            <person name="Park R."/>
            <person name="Pearson M."/>
            <person name="Quesneville H."/>
            <person name="Rouhier N."/>
            <person name="Sakthikumar S."/>
            <person name="Salamov A.A."/>
            <person name="Schmutz J."/>
            <person name="Selles B."/>
            <person name="Shapiro H."/>
            <person name="Tanguay P."/>
            <person name="Tuskan G.A."/>
            <person name="Henrissat B."/>
            <person name="Van de Peer Y."/>
            <person name="Rouze P."/>
            <person name="Ellis J.G."/>
            <person name="Dodds P.N."/>
            <person name="Schein J.E."/>
            <person name="Zhong S."/>
            <person name="Hamelin R.C."/>
            <person name="Grigoriev I.V."/>
            <person name="Szabo L.J."/>
            <person name="Martin F."/>
        </authorList>
    </citation>
    <scope>NUCLEOTIDE SEQUENCE [LARGE SCALE GENOMIC DNA]</scope>
    <source>
        <strain evidence="9">CRL 75-36-700-3 / race SCCL</strain>
    </source>
</reference>
<feature type="transmembrane region" description="Helical" evidence="6">
    <location>
        <begin position="262"/>
        <end position="279"/>
    </location>
</feature>
<name>E3L6B1_PUCGT</name>
<evidence type="ECO:0000256" key="7">
    <source>
        <dbReference type="SAM" id="SignalP"/>
    </source>
</evidence>
<dbReference type="Pfam" id="PF03619">
    <property type="entry name" value="Solute_trans_a"/>
    <property type="match status" value="1"/>
</dbReference>
<evidence type="ECO:0000256" key="2">
    <source>
        <dbReference type="ARBA" id="ARBA00022692"/>
    </source>
</evidence>
<dbReference type="GO" id="GO:0022857">
    <property type="term" value="F:transmembrane transporter activity"/>
    <property type="evidence" value="ECO:0000318"/>
    <property type="project" value="GO_Central"/>
</dbReference>
<gene>
    <name evidence="8" type="ORF">PGTG_18176</name>
</gene>
<dbReference type="OMA" id="NIMGHAR"/>
<dbReference type="OrthoDB" id="5348404at2759"/>
<dbReference type="EMBL" id="DS178357">
    <property type="protein sequence ID" value="EFP92086.1"/>
    <property type="molecule type" value="Genomic_DNA"/>
</dbReference>
<evidence type="ECO:0000313" key="8">
    <source>
        <dbReference type="EMBL" id="EFP92086.1"/>
    </source>
</evidence>
<dbReference type="RefSeq" id="XP_003336505.1">
    <property type="nucleotide sequence ID" value="XM_003336457.2"/>
</dbReference>
<keyword evidence="7" id="KW-0732">Signal</keyword>
<reference key="1">
    <citation type="submission" date="2007-01" db="EMBL/GenBank/DDBJ databases">
        <title>The Genome Sequence of Puccinia graminis f. sp. tritici Strain CRL 75-36-700-3.</title>
        <authorList>
            <consortium name="The Broad Institute Genome Sequencing Platform"/>
            <person name="Birren B."/>
            <person name="Lander E."/>
            <person name="Galagan J."/>
            <person name="Nusbaum C."/>
            <person name="Devon K."/>
            <person name="Cuomo C."/>
            <person name="Jaffe D."/>
            <person name="Butler J."/>
            <person name="Alvarez P."/>
            <person name="Gnerre S."/>
            <person name="Grabherr M."/>
            <person name="Mauceli E."/>
            <person name="Brockman W."/>
            <person name="Young S."/>
            <person name="LaButti K."/>
            <person name="Sykes S."/>
            <person name="DeCaprio D."/>
            <person name="Crawford M."/>
            <person name="Koehrsen M."/>
            <person name="Engels R."/>
            <person name="Montgomery P."/>
            <person name="Pearson M."/>
            <person name="Howarth C."/>
            <person name="Larson L."/>
            <person name="White J."/>
            <person name="Zeng Q."/>
            <person name="Kodira C."/>
            <person name="Yandava C."/>
            <person name="Alvarado L."/>
            <person name="O'Leary S."/>
            <person name="Szabo L."/>
            <person name="Dean R."/>
            <person name="Schein J."/>
        </authorList>
    </citation>
    <scope>NUCLEOTIDE SEQUENCE</scope>
    <source>
        <strain>CRL 75-36-700-3</strain>
    </source>
</reference>
<feature type="compositionally biased region" description="Basic and acidic residues" evidence="5">
    <location>
        <begin position="485"/>
        <end position="496"/>
    </location>
</feature>
<keyword evidence="3 6" id="KW-1133">Transmembrane helix</keyword>
<dbReference type="InterPro" id="IPR005178">
    <property type="entry name" value="Ostalpha/TMEM184C"/>
</dbReference>
<dbReference type="Proteomes" id="UP000008783">
    <property type="component" value="Unassembled WGS sequence"/>
</dbReference>
<dbReference type="PANTHER" id="PTHR23423">
    <property type="entry name" value="ORGANIC SOLUTE TRANSPORTER-RELATED"/>
    <property type="match status" value="1"/>
</dbReference>
<feature type="signal peptide" evidence="7">
    <location>
        <begin position="1"/>
        <end position="28"/>
    </location>
</feature>
<feature type="transmembrane region" description="Helical" evidence="6">
    <location>
        <begin position="299"/>
        <end position="320"/>
    </location>
</feature>
<dbReference type="FunCoup" id="E3L6B1">
    <property type="interactions" value="154"/>
</dbReference>
<dbReference type="KEGG" id="pgr:PGTG_18176"/>
<evidence type="ECO:0000256" key="3">
    <source>
        <dbReference type="ARBA" id="ARBA00022989"/>
    </source>
</evidence>
<feature type="region of interest" description="Disordered" evidence="5">
    <location>
        <begin position="408"/>
        <end position="546"/>
    </location>
</feature>
<feature type="transmembrane region" description="Helical" evidence="6">
    <location>
        <begin position="127"/>
        <end position="145"/>
    </location>
</feature>
<evidence type="ECO:0000256" key="4">
    <source>
        <dbReference type="ARBA" id="ARBA00023136"/>
    </source>
</evidence>
<dbReference type="HOGENOM" id="CLU_012923_7_1_1"/>
<feature type="transmembrane region" description="Helical" evidence="6">
    <location>
        <begin position="94"/>
        <end position="115"/>
    </location>
</feature>
<keyword evidence="4 6" id="KW-0472">Membrane</keyword>
<evidence type="ECO:0000256" key="6">
    <source>
        <dbReference type="SAM" id="Phobius"/>
    </source>
</evidence>
<feature type="transmembrane region" description="Helical" evidence="6">
    <location>
        <begin position="178"/>
        <end position="202"/>
    </location>
</feature>
<dbReference type="SMART" id="SM01417">
    <property type="entry name" value="Solute_trans_a"/>
    <property type="match status" value="1"/>
</dbReference>
<sequence>MIPYSTAPKMLQSSILLLLALSLACVNAYECPEENKEEVDRDGFFHEGFHVGWDMHHVGWAAAGVMASIATIASLANIYMHCKNYNKPLEQRQIVRILLMPAIYSISSFFAYRYYRHYVYFAIIRDTYEAFVLASFLILCLLYVGRSPLEQQEVMKQKEKTPLVFPFCCFRYRPSKPYFLVATKWSVLQYVILRPMISATALITDTQKAFCASSYSPHFANLWLTILIFISATLALYGLLITKHLAKEDLQGHRPTCKFMSIKIAVFLVFYQSFLLSFFDHLGFFQATEYWSRSNIADGVNALATTVEMAIVGLFQLYAFPYTEYRALIKGSEANRQKSVWKNFLHSQDYRDFGRDILMGLGFWLDRIRGAEYTKSRHATPQGANGLDFQAAFGLDPAHARIRDHEWVQAHERPSSGTTQKGWADHEGGLDDVWDSKLGGQKQSQSFETCAEEPAYESIKLGQVDPQYPDPSSSPPYRSSPFADHPSDGRIPRSTDLDTLVHSSASSRHKRVDSEGSSHSADSQPGVLLGPPSSADYPHQEFHTKN</sequence>
<organism evidence="8 9">
    <name type="scientific">Puccinia graminis f. sp. tritici (strain CRL 75-36-700-3 / race SCCL)</name>
    <name type="common">Black stem rust fungus</name>
    <dbReference type="NCBI Taxonomy" id="418459"/>
    <lineage>
        <taxon>Eukaryota</taxon>
        <taxon>Fungi</taxon>
        <taxon>Dikarya</taxon>
        <taxon>Basidiomycota</taxon>
        <taxon>Pucciniomycotina</taxon>
        <taxon>Pucciniomycetes</taxon>
        <taxon>Pucciniales</taxon>
        <taxon>Pucciniaceae</taxon>
        <taxon>Puccinia</taxon>
    </lineage>
</organism>
<dbReference type="VEuPathDB" id="FungiDB:PGTG_18176"/>
<feature type="chain" id="PRO_5003174426" description="DUF300-domain-containing protein" evidence="7">
    <location>
        <begin position="29"/>
        <end position="546"/>
    </location>
</feature>
<keyword evidence="9" id="KW-1185">Reference proteome</keyword>
<evidence type="ECO:0000256" key="5">
    <source>
        <dbReference type="SAM" id="MobiDB-lite"/>
    </source>
</evidence>
<keyword evidence="2 6" id="KW-0812">Transmembrane</keyword>
<dbReference type="GeneID" id="10532044"/>
<dbReference type="AlphaFoldDB" id="E3L6B1"/>
<feature type="transmembrane region" description="Helical" evidence="6">
    <location>
        <begin position="58"/>
        <end position="82"/>
    </location>
</feature>
<feature type="transmembrane region" description="Helical" evidence="6">
    <location>
        <begin position="222"/>
        <end position="241"/>
    </location>
</feature>
<dbReference type="eggNOG" id="KOG2641">
    <property type="taxonomic scope" value="Eukaryota"/>
</dbReference>
<evidence type="ECO:0000256" key="1">
    <source>
        <dbReference type="ARBA" id="ARBA00004141"/>
    </source>
</evidence>